<reference evidence="3" key="1">
    <citation type="journal article" date="2019" name="Int. J. Syst. Evol. Microbiol.">
        <title>The Global Catalogue of Microorganisms (GCM) 10K type strain sequencing project: providing services to taxonomists for standard genome sequencing and annotation.</title>
        <authorList>
            <consortium name="The Broad Institute Genomics Platform"/>
            <consortium name="The Broad Institute Genome Sequencing Center for Infectious Disease"/>
            <person name="Wu L."/>
            <person name="Ma J."/>
        </authorList>
    </citation>
    <scope>NUCLEOTIDE SEQUENCE [LARGE SCALE GENOMIC DNA]</scope>
    <source>
        <strain evidence="3">CGMCC 4.7275</strain>
    </source>
</reference>
<dbReference type="Proteomes" id="UP000660265">
    <property type="component" value="Unassembled WGS sequence"/>
</dbReference>
<evidence type="ECO:0000313" key="2">
    <source>
        <dbReference type="EMBL" id="GGK20921.1"/>
    </source>
</evidence>
<evidence type="ECO:0000313" key="3">
    <source>
        <dbReference type="Proteomes" id="UP000660265"/>
    </source>
</evidence>
<organism evidence="2 3">
    <name type="scientific">Streptomyces camponoticapitis</name>
    <dbReference type="NCBI Taxonomy" id="1616125"/>
    <lineage>
        <taxon>Bacteria</taxon>
        <taxon>Bacillati</taxon>
        <taxon>Actinomycetota</taxon>
        <taxon>Actinomycetes</taxon>
        <taxon>Kitasatosporales</taxon>
        <taxon>Streptomycetaceae</taxon>
        <taxon>Streptomyces</taxon>
    </lineage>
</organism>
<keyword evidence="3" id="KW-1185">Reference proteome</keyword>
<dbReference type="Gene3D" id="3.20.20.100">
    <property type="entry name" value="NADP-dependent oxidoreductase domain"/>
    <property type="match status" value="1"/>
</dbReference>
<feature type="domain" description="NADP-dependent oxidoreductase" evidence="1">
    <location>
        <begin position="18"/>
        <end position="325"/>
    </location>
</feature>
<evidence type="ECO:0000259" key="1">
    <source>
        <dbReference type="Pfam" id="PF00248"/>
    </source>
</evidence>
<dbReference type="EMBL" id="BMMV01000025">
    <property type="protein sequence ID" value="GGK20921.1"/>
    <property type="molecule type" value="Genomic_DNA"/>
</dbReference>
<sequence>MRADDSVALGRTGLTVSRLGLGLASIGGLFRSVPRRQALSTVRRARELGIRLFDTAPVYGYGLSETRAGTALRDEPRDTYVLCTKVGRLIEPGGPDTQPIWADPPQGLGPRLDYSYEGVIRSLEESLKRLGLDSVDVLHIHDPEQDFLGAVGDAYRALDDLRRAGVIRAVSLGVNHADVAARFLREAPEPGPDCVMLAGRWSLLDQSGLSDMLPLCQERGVAVLAAGVLQGGLLAGPGPGALGDPGPGAPHGHENLEPATAARLRTVHEVCARHGVPPKAAALQFPFGHPAVTAAVVGARSPEEIEESAGLLARPIPDQLWSDLRDAGVVPRSWQPAPGA</sequence>
<comment type="caution">
    <text evidence="2">The sequence shown here is derived from an EMBL/GenBank/DDBJ whole genome shotgun (WGS) entry which is preliminary data.</text>
</comment>
<protein>
    <submittedName>
        <fullName evidence="2">Oxidoreductase</fullName>
    </submittedName>
</protein>
<dbReference type="PANTHER" id="PTHR42686">
    <property type="entry name" value="GH17980P-RELATED"/>
    <property type="match status" value="1"/>
</dbReference>
<accession>A0ABQ2ER77</accession>
<dbReference type="Pfam" id="PF00248">
    <property type="entry name" value="Aldo_ket_red"/>
    <property type="match status" value="1"/>
</dbReference>
<dbReference type="CDD" id="cd19152">
    <property type="entry name" value="AKR_AKR15A"/>
    <property type="match status" value="1"/>
</dbReference>
<dbReference type="InterPro" id="IPR020471">
    <property type="entry name" value="AKR"/>
</dbReference>
<dbReference type="SUPFAM" id="SSF51430">
    <property type="entry name" value="NAD(P)-linked oxidoreductase"/>
    <property type="match status" value="1"/>
</dbReference>
<name>A0ABQ2ER77_9ACTN</name>
<dbReference type="PANTHER" id="PTHR42686:SF1">
    <property type="entry name" value="GH17980P-RELATED"/>
    <property type="match status" value="1"/>
</dbReference>
<proteinExistence type="predicted"/>
<dbReference type="RefSeq" id="WP_189110808.1">
    <property type="nucleotide sequence ID" value="NZ_BMMV01000025.1"/>
</dbReference>
<dbReference type="InterPro" id="IPR036812">
    <property type="entry name" value="NAD(P)_OxRdtase_dom_sf"/>
</dbReference>
<gene>
    <name evidence="2" type="ORF">GCM10011583_61090</name>
</gene>
<dbReference type="InterPro" id="IPR023210">
    <property type="entry name" value="NADP_OxRdtase_dom"/>
</dbReference>